<dbReference type="CDD" id="cd00806">
    <property type="entry name" value="TrpRS_core"/>
    <property type="match status" value="1"/>
</dbReference>
<dbReference type="InterPro" id="IPR002306">
    <property type="entry name" value="Trp-tRNA-ligase"/>
</dbReference>
<dbReference type="InterPro" id="IPR002305">
    <property type="entry name" value="aa-tRNA-synth_Ic"/>
</dbReference>
<sequence>MESQAQDSVRRLIVLSGIRPTGPLHLGNHLGAVRDWVDLTNRGEYDCYFFLANLHMLTTRSAALHTEGKKSGVDPKELYDDQVGLVLDLMAAGIDPNKALIYAQSTIPELTELMWLLATFTPVSRLEGMHHFKEKKGKLEEEGVGANAALLTYPVLMAADILGVQADIIPVGEDQNAHVEYARDMARAFNREYGDLFPVPDVWQTKALRVPSIDCSGKMGKSHPEGSVFYTDSEKVIRQKFSRAVKATANPPRTQSDWRNDPGDPATCNVFSFFDLVGSSEDKSWAEAGCRGATISCGECKARVAVLVNEIMAPIRERRLSLETDIGRAQAVEILHEGGKKARGRVQEIVTRAKEMVGIPAF</sequence>
<evidence type="ECO:0000256" key="8">
    <source>
        <dbReference type="NCBIfam" id="TIGR00233"/>
    </source>
</evidence>
<reference evidence="10 11" key="1">
    <citation type="journal article" date="2015" name="Nature">
        <title>rRNA introns, odd ribosomes, and small enigmatic genomes across a large radiation of phyla.</title>
        <authorList>
            <person name="Brown C.T."/>
            <person name="Hug L.A."/>
            <person name="Thomas B.C."/>
            <person name="Sharon I."/>
            <person name="Castelle C.J."/>
            <person name="Singh A."/>
            <person name="Wilkins M.J."/>
            <person name="Williams K.H."/>
            <person name="Banfield J.F."/>
        </authorList>
    </citation>
    <scope>NUCLEOTIDE SEQUENCE [LARGE SCALE GENOMIC DNA]</scope>
</reference>
<dbReference type="Pfam" id="PF00579">
    <property type="entry name" value="tRNA-synt_1b"/>
    <property type="match status" value="1"/>
</dbReference>
<dbReference type="EMBL" id="LCMS01000004">
    <property type="protein sequence ID" value="KKU41377.1"/>
    <property type="molecule type" value="Genomic_DNA"/>
</dbReference>
<comment type="caution">
    <text evidence="10">The sequence shown here is derived from an EMBL/GenBank/DDBJ whole genome shotgun (WGS) entry which is preliminary data.</text>
</comment>
<keyword evidence="4 9" id="KW-0547">Nucleotide-binding</keyword>
<evidence type="ECO:0000313" key="10">
    <source>
        <dbReference type="EMBL" id="KKU41377.1"/>
    </source>
</evidence>
<keyword evidence="6 9" id="KW-0648">Protein biosynthesis</keyword>
<evidence type="ECO:0000256" key="5">
    <source>
        <dbReference type="ARBA" id="ARBA00022840"/>
    </source>
</evidence>
<dbReference type="GO" id="GO:0005524">
    <property type="term" value="F:ATP binding"/>
    <property type="evidence" value="ECO:0007669"/>
    <property type="project" value="UniProtKB-KW"/>
</dbReference>
<dbReference type="GO" id="GO:0005829">
    <property type="term" value="C:cytosol"/>
    <property type="evidence" value="ECO:0007669"/>
    <property type="project" value="TreeGrafter"/>
</dbReference>
<dbReference type="EC" id="6.1.1.2" evidence="2 8"/>
<evidence type="ECO:0000256" key="7">
    <source>
        <dbReference type="ARBA" id="ARBA00023146"/>
    </source>
</evidence>
<dbReference type="InterPro" id="IPR014729">
    <property type="entry name" value="Rossmann-like_a/b/a_fold"/>
</dbReference>
<dbReference type="PANTHER" id="PTHR43766:SF1">
    <property type="entry name" value="TRYPTOPHAN--TRNA LIGASE, MITOCHONDRIAL"/>
    <property type="match status" value="1"/>
</dbReference>
<dbReference type="PANTHER" id="PTHR43766">
    <property type="entry name" value="TRYPTOPHAN--TRNA LIGASE, MITOCHONDRIAL"/>
    <property type="match status" value="1"/>
</dbReference>
<keyword evidence="3 9" id="KW-0436">Ligase</keyword>
<evidence type="ECO:0000256" key="1">
    <source>
        <dbReference type="ARBA" id="ARBA00005594"/>
    </source>
</evidence>
<evidence type="ECO:0000313" key="11">
    <source>
        <dbReference type="Proteomes" id="UP000034795"/>
    </source>
</evidence>
<dbReference type="NCBIfam" id="TIGR00233">
    <property type="entry name" value="trpS"/>
    <property type="match status" value="1"/>
</dbReference>
<dbReference type="Gene3D" id="3.40.50.620">
    <property type="entry name" value="HUPs"/>
    <property type="match status" value="1"/>
</dbReference>
<evidence type="ECO:0000256" key="6">
    <source>
        <dbReference type="ARBA" id="ARBA00022917"/>
    </source>
</evidence>
<dbReference type="Proteomes" id="UP000034795">
    <property type="component" value="Unassembled WGS sequence"/>
</dbReference>
<dbReference type="SUPFAM" id="SSF52374">
    <property type="entry name" value="Nucleotidylyl transferase"/>
    <property type="match status" value="1"/>
</dbReference>
<evidence type="ECO:0000256" key="2">
    <source>
        <dbReference type="ARBA" id="ARBA00013161"/>
    </source>
</evidence>
<evidence type="ECO:0000256" key="3">
    <source>
        <dbReference type="ARBA" id="ARBA00022598"/>
    </source>
</evidence>
<gene>
    <name evidence="10" type="ORF">UX57_C0004G0081</name>
</gene>
<keyword evidence="5 9" id="KW-0067">ATP-binding</keyword>
<evidence type="ECO:0000256" key="9">
    <source>
        <dbReference type="RuleBase" id="RU363036"/>
    </source>
</evidence>
<dbReference type="STRING" id="1618994.UX57_C0004G0081"/>
<dbReference type="GO" id="GO:0004830">
    <property type="term" value="F:tryptophan-tRNA ligase activity"/>
    <property type="evidence" value="ECO:0007669"/>
    <property type="project" value="UniProtKB-UniRule"/>
</dbReference>
<dbReference type="PATRIC" id="fig|1618994.3.peg.295"/>
<proteinExistence type="inferred from homology"/>
<dbReference type="InterPro" id="IPR050203">
    <property type="entry name" value="Trp-tRNA_synthetase"/>
</dbReference>
<comment type="similarity">
    <text evidence="1 9">Belongs to the class-I aminoacyl-tRNA synthetase family.</text>
</comment>
<dbReference type="AlphaFoldDB" id="A0A0G1Q974"/>
<evidence type="ECO:0000256" key="4">
    <source>
        <dbReference type="ARBA" id="ARBA00022741"/>
    </source>
</evidence>
<dbReference type="GO" id="GO:0006436">
    <property type="term" value="P:tryptophanyl-tRNA aminoacylation"/>
    <property type="evidence" value="ECO:0007669"/>
    <property type="project" value="UniProtKB-UniRule"/>
</dbReference>
<organism evidence="10 11">
    <name type="scientific">Candidatus Uhrbacteria bacterium GW2011_GWE2_46_68</name>
    <dbReference type="NCBI Taxonomy" id="1618994"/>
    <lineage>
        <taxon>Bacteria</taxon>
        <taxon>Candidatus Uhriibacteriota</taxon>
    </lineage>
</organism>
<dbReference type="PRINTS" id="PR01039">
    <property type="entry name" value="TRNASYNTHTRP"/>
</dbReference>
<protein>
    <recommendedName>
        <fullName evidence="2 8">Tryptophan--tRNA ligase</fullName>
        <ecNumber evidence="2 8">6.1.1.2</ecNumber>
    </recommendedName>
</protein>
<dbReference type="Gene3D" id="1.10.240.10">
    <property type="entry name" value="Tyrosyl-Transfer RNA Synthetase"/>
    <property type="match status" value="1"/>
</dbReference>
<keyword evidence="7 9" id="KW-0030">Aminoacyl-tRNA synthetase</keyword>
<name>A0A0G1Q974_9BACT</name>
<accession>A0A0G1Q974</accession>